<accession>A0A7Y6I7Z8</accession>
<dbReference type="AlphaFoldDB" id="A0A7Y6I7Z8"/>
<organism evidence="2 3">
    <name type="scientific">Nonomuraea montanisoli</name>
    <dbReference type="NCBI Taxonomy" id="2741721"/>
    <lineage>
        <taxon>Bacteria</taxon>
        <taxon>Bacillati</taxon>
        <taxon>Actinomycetota</taxon>
        <taxon>Actinomycetes</taxon>
        <taxon>Streptosporangiales</taxon>
        <taxon>Streptosporangiaceae</taxon>
        <taxon>Nonomuraea</taxon>
    </lineage>
</organism>
<feature type="transmembrane region" description="Helical" evidence="1">
    <location>
        <begin position="6"/>
        <end position="25"/>
    </location>
</feature>
<evidence type="ECO:0000313" key="2">
    <source>
        <dbReference type="EMBL" id="NUW33405.1"/>
    </source>
</evidence>
<sequence length="80" mass="9204">MVGFVVPGLLLCGLVLWMVGVIRTFKQRRVLRYTDRFRAEELTGRVRQLKVRGYEEQAVQLVQVELGMPAKAARSWVKSL</sequence>
<protein>
    <submittedName>
        <fullName evidence="2">Uncharacterized protein</fullName>
    </submittedName>
</protein>
<reference evidence="2 3" key="1">
    <citation type="submission" date="2020-06" db="EMBL/GenBank/DDBJ databases">
        <title>Nonomuraea sp. SMC257, a novel actinomycete isolated from soil.</title>
        <authorList>
            <person name="Chanama M."/>
        </authorList>
    </citation>
    <scope>NUCLEOTIDE SEQUENCE [LARGE SCALE GENOMIC DNA]</scope>
    <source>
        <strain evidence="2 3">SMC257</strain>
    </source>
</reference>
<gene>
    <name evidence="2" type="ORF">HTZ77_18500</name>
</gene>
<evidence type="ECO:0000313" key="3">
    <source>
        <dbReference type="Proteomes" id="UP000586042"/>
    </source>
</evidence>
<keyword evidence="1" id="KW-0812">Transmembrane</keyword>
<name>A0A7Y6I7Z8_9ACTN</name>
<keyword evidence="1" id="KW-1133">Transmembrane helix</keyword>
<keyword evidence="1" id="KW-0472">Membrane</keyword>
<comment type="caution">
    <text evidence="2">The sequence shown here is derived from an EMBL/GenBank/DDBJ whole genome shotgun (WGS) entry which is preliminary data.</text>
</comment>
<dbReference type="EMBL" id="JABWGN010000007">
    <property type="protein sequence ID" value="NUW33405.1"/>
    <property type="molecule type" value="Genomic_DNA"/>
</dbReference>
<evidence type="ECO:0000256" key="1">
    <source>
        <dbReference type="SAM" id="Phobius"/>
    </source>
</evidence>
<proteinExistence type="predicted"/>
<keyword evidence="3" id="KW-1185">Reference proteome</keyword>
<dbReference type="Proteomes" id="UP000586042">
    <property type="component" value="Unassembled WGS sequence"/>
</dbReference>